<reference evidence="1" key="1">
    <citation type="journal article" date="2015" name="Nature">
        <title>Complex archaea that bridge the gap between prokaryotes and eukaryotes.</title>
        <authorList>
            <person name="Spang A."/>
            <person name="Saw J.H."/>
            <person name="Jorgensen S.L."/>
            <person name="Zaremba-Niedzwiedzka K."/>
            <person name="Martijn J."/>
            <person name="Lind A.E."/>
            <person name="van Eijk R."/>
            <person name="Schleper C."/>
            <person name="Guy L."/>
            <person name="Ettema T.J."/>
        </authorList>
    </citation>
    <scope>NUCLEOTIDE SEQUENCE</scope>
</reference>
<sequence>MSSNDLNPELARRIAGAFNEIPIHYKDFAEAVEEVNLSRKAARNSKEIDIYDAGMLASELRESGWVVCPPLPGITIPPEAVSEKVGGPA</sequence>
<organism evidence="1">
    <name type="scientific">marine sediment metagenome</name>
    <dbReference type="NCBI Taxonomy" id="412755"/>
    <lineage>
        <taxon>unclassified sequences</taxon>
        <taxon>metagenomes</taxon>
        <taxon>ecological metagenomes</taxon>
    </lineage>
</organism>
<comment type="caution">
    <text evidence="1">The sequence shown here is derived from an EMBL/GenBank/DDBJ whole genome shotgun (WGS) entry which is preliminary data.</text>
</comment>
<name>A0A0F8YDR9_9ZZZZ</name>
<dbReference type="AlphaFoldDB" id="A0A0F8YDR9"/>
<protein>
    <submittedName>
        <fullName evidence="1">Uncharacterized protein</fullName>
    </submittedName>
</protein>
<evidence type="ECO:0000313" key="1">
    <source>
        <dbReference type="EMBL" id="KKK79582.1"/>
    </source>
</evidence>
<gene>
    <name evidence="1" type="ORF">LCGC14_2832030</name>
</gene>
<accession>A0A0F8YDR9</accession>
<proteinExistence type="predicted"/>
<dbReference type="EMBL" id="LAZR01053961">
    <property type="protein sequence ID" value="KKK79582.1"/>
    <property type="molecule type" value="Genomic_DNA"/>
</dbReference>